<accession>A0A0F4JKN7</accession>
<dbReference type="GO" id="GO:0045454">
    <property type="term" value="P:cell redox homeostasis"/>
    <property type="evidence" value="ECO:0007669"/>
    <property type="project" value="TreeGrafter"/>
</dbReference>
<evidence type="ECO:0000256" key="11">
    <source>
        <dbReference type="ARBA" id="ARBA00023163"/>
    </source>
</evidence>
<feature type="binding site" evidence="12">
    <location>
        <position position="53"/>
    </location>
    <ligand>
        <name>[4Fe-4S] cluster</name>
        <dbReference type="ChEBI" id="CHEBI:49883"/>
    </ligand>
</feature>
<dbReference type="GO" id="GO:0046872">
    <property type="term" value="F:metal ion binding"/>
    <property type="evidence" value="ECO:0007669"/>
    <property type="project" value="UniProtKB-KW"/>
</dbReference>
<dbReference type="EMBL" id="JZWV01000292">
    <property type="protein sequence ID" value="KJY34389.1"/>
    <property type="molecule type" value="Genomic_DNA"/>
</dbReference>
<dbReference type="InterPro" id="IPR034768">
    <property type="entry name" value="4FE4S_WBL"/>
</dbReference>
<dbReference type="GO" id="GO:0003677">
    <property type="term" value="F:DNA binding"/>
    <property type="evidence" value="ECO:0007669"/>
    <property type="project" value="UniProtKB-UniRule"/>
</dbReference>
<feature type="domain" description="4Fe-4S Wbl-type" evidence="13">
    <location>
        <begin position="22"/>
        <end position="86"/>
    </location>
</feature>
<keyword evidence="9 12" id="KW-0238">DNA-binding</keyword>
<dbReference type="InterPro" id="IPR003482">
    <property type="entry name" value="Whib"/>
</dbReference>
<evidence type="ECO:0000256" key="5">
    <source>
        <dbReference type="ARBA" id="ARBA00022723"/>
    </source>
</evidence>
<evidence type="ECO:0000256" key="6">
    <source>
        <dbReference type="ARBA" id="ARBA00023004"/>
    </source>
</evidence>
<proteinExistence type="inferred from homology"/>
<dbReference type="GO" id="GO:0005737">
    <property type="term" value="C:cytoplasm"/>
    <property type="evidence" value="ECO:0007669"/>
    <property type="project" value="UniProtKB-SubCell"/>
</dbReference>
<keyword evidence="8 12" id="KW-0805">Transcription regulation</keyword>
<keyword evidence="5 12" id="KW-0479">Metal-binding</keyword>
<name>A0A0F4JKN7_9ACTN</name>
<comment type="PTM">
    <text evidence="12">The Fe-S cluster can be nitrosylated by nitric oxide (NO).</text>
</comment>
<evidence type="ECO:0000256" key="3">
    <source>
        <dbReference type="ARBA" id="ARBA00022485"/>
    </source>
</evidence>
<comment type="similarity">
    <text evidence="2 12">Belongs to the WhiB family.</text>
</comment>
<evidence type="ECO:0000256" key="8">
    <source>
        <dbReference type="ARBA" id="ARBA00023015"/>
    </source>
</evidence>
<dbReference type="RefSeq" id="WP_045947434.1">
    <property type="nucleotide sequence ID" value="NZ_CP020042.1"/>
</dbReference>
<evidence type="ECO:0000256" key="4">
    <source>
        <dbReference type="ARBA" id="ARBA00022490"/>
    </source>
</evidence>
<dbReference type="HAMAP" id="MF_01479">
    <property type="entry name" value="WhiB"/>
    <property type="match status" value="1"/>
</dbReference>
<protein>
    <recommendedName>
        <fullName evidence="12">Transcriptional regulator WhiB</fullName>
    </recommendedName>
</protein>
<evidence type="ECO:0000256" key="1">
    <source>
        <dbReference type="ARBA" id="ARBA00004496"/>
    </source>
</evidence>
<gene>
    <name evidence="12" type="primary">whiB</name>
    <name evidence="14" type="ORF">VR44_12000</name>
</gene>
<organism evidence="14 15">
    <name type="scientific">Streptomyces katrae</name>
    <dbReference type="NCBI Taxonomy" id="68223"/>
    <lineage>
        <taxon>Bacteria</taxon>
        <taxon>Bacillati</taxon>
        <taxon>Actinomycetota</taxon>
        <taxon>Actinomycetes</taxon>
        <taxon>Kitasatosporales</taxon>
        <taxon>Streptomycetaceae</taxon>
        <taxon>Streptomyces</taxon>
    </lineage>
</organism>
<evidence type="ECO:0000256" key="12">
    <source>
        <dbReference type="HAMAP-Rule" id="MF_01479"/>
    </source>
</evidence>
<keyword evidence="3 12" id="KW-0004">4Fe-4S</keyword>
<feature type="binding site" evidence="12">
    <location>
        <position position="56"/>
    </location>
    <ligand>
        <name>[4Fe-4S] cluster</name>
        <dbReference type="ChEBI" id="CHEBI:49883"/>
    </ligand>
</feature>
<dbReference type="GO" id="GO:0051539">
    <property type="term" value="F:4 iron, 4 sulfur cluster binding"/>
    <property type="evidence" value="ECO:0007669"/>
    <property type="project" value="UniProtKB-UniRule"/>
</dbReference>
<comment type="caution">
    <text evidence="14">The sequence shown here is derived from an EMBL/GenBank/DDBJ whole genome shotgun (WGS) entry which is preliminary data.</text>
</comment>
<dbReference type="AlphaFoldDB" id="A0A0F4JKN7"/>
<sequence>MSNVSRLPGRAEHHWAWQERAACRDLGPDRFFHPAGERGEDRAERDEAAREICALCPVQVECLRHALRVQEPYGVWGGLTEEERRPLYAGAAGAR</sequence>
<evidence type="ECO:0000256" key="7">
    <source>
        <dbReference type="ARBA" id="ARBA00023014"/>
    </source>
</evidence>
<dbReference type="PROSITE" id="PS51674">
    <property type="entry name" value="4FE4S_WBL"/>
    <property type="match status" value="1"/>
</dbReference>
<reference evidence="14 15" key="1">
    <citation type="submission" date="2015-02" db="EMBL/GenBank/DDBJ databases">
        <authorList>
            <person name="Ju K.-S."/>
            <person name="Doroghazi J.R."/>
            <person name="Metcalf W."/>
        </authorList>
    </citation>
    <scope>NUCLEOTIDE SEQUENCE [LARGE SCALE GENOMIC DNA]</scope>
    <source>
        <strain evidence="14 15">NRRL ISP-5550</strain>
    </source>
</reference>
<evidence type="ECO:0000313" key="15">
    <source>
        <dbReference type="Proteomes" id="UP000033551"/>
    </source>
</evidence>
<dbReference type="Pfam" id="PF02467">
    <property type="entry name" value="Whib"/>
    <property type="match status" value="1"/>
</dbReference>
<evidence type="ECO:0000256" key="10">
    <source>
        <dbReference type="ARBA" id="ARBA00023157"/>
    </source>
</evidence>
<evidence type="ECO:0000256" key="9">
    <source>
        <dbReference type="ARBA" id="ARBA00023125"/>
    </source>
</evidence>
<comment type="cofactor">
    <cofactor evidence="12">
        <name>[4Fe-4S] cluster</name>
        <dbReference type="ChEBI" id="CHEBI:49883"/>
    </cofactor>
    <text evidence="12">Binds 1 [4Fe-4S] cluster per subunit. Following nitrosylation of the [4Fe-4S] cluster binds 1 [4Fe-8(NO)] cluster per subunit.</text>
</comment>
<evidence type="ECO:0000256" key="2">
    <source>
        <dbReference type="ARBA" id="ARBA00006597"/>
    </source>
</evidence>
<keyword evidence="11 12" id="KW-0804">Transcription</keyword>
<keyword evidence="10 12" id="KW-1015">Disulfide bond</keyword>
<feature type="binding site" evidence="12">
    <location>
        <position position="62"/>
    </location>
    <ligand>
        <name>[4Fe-4S] cluster</name>
        <dbReference type="ChEBI" id="CHEBI:49883"/>
    </ligand>
</feature>
<dbReference type="PANTHER" id="PTHR38839">
    <property type="entry name" value="TRANSCRIPTIONAL REGULATOR WHID-RELATED"/>
    <property type="match status" value="1"/>
</dbReference>
<dbReference type="GO" id="GO:0035731">
    <property type="term" value="F:dinitrosyl-iron complex binding"/>
    <property type="evidence" value="ECO:0007669"/>
    <property type="project" value="UniProtKB-UniRule"/>
</dbReference>
<dbReference type="GO" id="GO:0045892">
    <property type="term" value="P:negative regulation of DNA-templated transcription"/>
    <property type="evidence" value="ECO:0007669"/>
    <property type="project" value="TreeGrafter"/>
</dbReference>
<feature type="binding site" evidence="12">
    <location>
        <position position="23"/>
    </location>
    <ligand>
        <name>[4Fe-4S] cluster</name>
        <dbReference type="ChEBI" id="CHEBI:49883"/>
    </ligand>
</feature>
<evidence type="ECO:0000313" key="14">
    <source>
        <dbReference type="EMBL" id="KJY34389.1"/>
    </source>
</evidence>
<keyword evidence="4 12" id="KW-0963">Cytoplasm</keyword>
<keyword evidence="7 12" id="KW-0411">Iron-sulfur</keyword>
<dbReference type="PANTHER" id="PTHR38839:SF5">
    <property type="entry name" value="TRANSCRIPTIONAL REGULATOR WHID"/>
    <property type="match status" value="1"/>
</dbReference>
<keyword evidence="6 12" id="KW-0408">Iron</keyword>
<dbReference type="Proteomes" id="UP000033551">
    <property type="component" value="Unassembled WGS sequence"/>
</dbReference>
<comment type="subcellular location">
    <subcellularLocation>
        <location evidence="1 12">Cytoplasm</location>
    </subcellularLocation>
</comment>
<dbReference type="GO" id="GO:0047134">
    <property type="term" value="F:protein-disulfide reductase [NAD(P)H] activity"/>
    <property type="evidence" value="ECO:0007669"/>
    <property type="project" value="TreeGrafter"/>
</dbReference>
<dbReference type="PATRIC" id="fig|68223.7.peg.6485"/>
<comment type="PTM">
    <text evidence="12">Upon Fe-S cluster removal intramolecular disulfide bonds are formed.</text>
</comment>
<dbReference type="STRING" id="68223.GCA_002028425_06489"/>
<evidence type="ECO:0000259" key="13">
    <source>
        <dbReference type="PROSITE" id="PS51674"/>
    </source>
</evidence>
<dbReference type="OrthoDB" id="4954884at2"/>
<comment type="function">
    <text evidence="12">Acts as a transcriptional regulator. Probably redox-responsive. The apo- but not holo-form probably binds DNA.</text>
</comment>
<keyword evidence="15" id="KW-1185">Reference proteome</keyword>